<organism evidence="2 3">
    <name type="scientific">Asticcacaulis endophyticus</name>
    <dbReference type="NCBI Taxonomy" id="1395890"/>
    <lineage>
        <taxon>Bacteria</taxon>
        <taxon>Pseudomonadati</taxon>
        <taxon>Pseudomonadota</taxon>
        <taxon>Alphaproteobacteria</taxon>
        <taxon>Caulobacterales</taxon>
        <taxon>Caulobacteraceae</taxon>
        <taxon>Asticcacaulis</taxon>
    </lineage>
</organism>
<proteinExistence type="predicted"/>
<feature type="region of interest" description="Disordered" evidence="1">
    <location>
        <begin position="1"/>
        <end position="66"/>
    </location>
</feature>
<name>A0A918PS97_9CAUL</name>
<feature type="compositionally biased region" description="Pro residues" evidence="1">
    <location>
        <begin position="1"/>
        <end position="10"/>
    </location>
</feature>
<sequence>MPDNPKPTEPVIPSKTQRDHRDPSGLNEPDYPDNAADQIIPDDLDHKSGDEVSGFDERKPSDVHKY</sequence>
<dbReference type="RefSeq" id="WP_189484575.1">
    <property type="nucleotide sequence ID" value="NZ_BMZB01000001.1"/>
</dbReference>
<protein>
    <submittedName>
        <fullName evidence="2">Uncharacterized protein</fullName>
    </submittedName>
</protein>
<dbReference type="AlphaFoldDB" id="A0A918PS97"/>
<reference evidence="2" key="2">
    <citation type="submission" date="2020-09" db="EMBL/GenBank/DDBJ databases">
        <authorList>
            <person name="Sun Q."/>
            <person name="Kim S."/>
        </authorList>
    </citation>
    <scope>NUCLEOTIDE SEQUENCE</scope>
    <source>
        <strain evidence="2">KCTC 32296</strain>
    </source>
</reference>
<dbReference type="EMBL" id="BMZB01000001">
    <property type="protein sequence ID" value="GGZ21453.1"/>
    <property type="molecule type" value="Genomic_DNA"/>
</dbReference>
<keyword evidence="3" id="KW-1185">Reference proteome</keyword>
<accession>A0A918PS97</accession>
<evidence type="ECO:0000313" key="3">
    <source>
        <dbReference type="Proteomes" id="UP000662572"/>
    </source>
</evidence>
<reference evidence="2" key="1">
    <citation type="journal article" date="2014" name="Int. J. Syst. Evol. Microbiol.">
        <title>Complete genome sequence of Corynebacterium casei LMG S-19264T (=DSM 44701T), isolated from a smear-ripened cheese.</title>
        <authorList>
            <consortium name="US DOE Joint Genome Institute (JGI-PGF)"/>
            <person name="Walter F."/>
            <person name="Albersmeier A."/>
            <person name="Kalinowski J."/>
            <person name="Ruckert C."/>
        </authorList>
    </citation>
    <scope>NUCLEOTIDE SEQUENCE</scope>
    <source>
        <strain evidence="2">KCTC 32296</strain>
    </source>
</reference>
<comment type="caution">
    <text evidence="2">The sequence shown here is derived from an EMBL/GenBank/DDBJ whole genome shotgun (WGS) entry which is preliminary data.</text>
</comment>
<gene>
    <name evidence="2" type="ORF">GCM10011273_02680</name>
</gene>
<dbReference type="Proteomes" id="UP000662572">
    <property type="component" value="Unassembled WGS sequence"/>
</dbReference>
<feature type="compositionally biased region" description="Basic and acidic residues" evidence="1">
    <location>
        <begin position="43"/>
        <end position="66"/>
    </location>
</feature>
<evidence type="ECO:0000256" key="1">
    <source>
        <dbReference type="SAM" id="MobiDB-lite"/>
    </source>
</evidence>
<evidence type="ECO:0000313" key="2">
    <source>
        <dbReference type="EMBL" id="GGZ21453.1"/>
    </source>
</evidence>